<dbReference type="EMBL" id="CP001185">
    <property type="protein sequence ID" value="ACJ75344.1"/>
    <property type="molecule type" value="Genomic_DNA"/>
</dbReference>
<dbReference type="PANTHER" id="PTHR45871:SF1">
    <property type="entry name" value="PHOSPHATIDYLINOSITOL N-ACETYLGLUCOSAMINYLTRANSFERASE SUBUNIT A"/>
    <property type="match status" value="1"/>
</dbReference>
<name>B7IGY0_THEAB</name>
<dbReference type="PANTHER" id="PTHR45871">
    <property type="entry name" value="N-ACETYLGLUCOSAMINYL-PHOSPHATIDYLINOSITOL BIOSYNTHETIC PROTEIN"/>
    <property type="match status" value="1"/>
</dbReference>
<protein>
    <submittedName>
        <fullName evidence="2">Glycosyl transferase, group 1 family protein</fullName>
    </submittedName>
</protein>
<dbReference type="STRING" id="484019.THA_884"/>
<reference evidence="2 3" key="1">
    <citation type="journal article" date="2009" name="J. Bacteriol.">
        <title>The genome of Thermosipho africanus TCF52B: lateral genetic connections to the Firmicutes and Archaea.</title>
        <authorList>
            <person name="Nesboe C.L."/>
            <person name="Bapteste E."/>
            <person name="Curtis B."/>
            <person name="Dahle H."/>
            <person name="Lopez P."/>
            <person name="Macleod D."/>
            <person name="Dlutek M."/>
            <person name="Bowman S."/>
            <person name="Zhaxybayeva O."/>
            <person name="Birkeland N.-K."/>
            <person name="Doolittle W.F."/>
        </authorList>
    </citation>
    <scope>NUCLEOTIDE SEQUENCE [LARGE SCALE GENOMIC DNA]</scope>
    <source>
        <strain evidence="2 3">TCF52B</strain>
    </source>
</reference>
<dbReference type="OrthoDB" id="9802525at2"/>
<proteinExistence type="predicted"/>
<evidence type="ECO:0000313" key="3">
    <source>
        <dbReference type="Proteomes" id="UP000002453"/>
    </source>
</evidence>
<keyword evidence="3" id="KW-1185">Reference proteome</keyword>
<organism evidence="2 3">
    <name type="scientific">Thermosipho africanus (strain TCF52B)</name>
    <dbReference type="NCBI Taxonomy" id="484019"/>
    <lineage>
        <taxon>Bacteria</taxon>
        <taxon>Thermotogati</taxon>
        <taxon>Thermotogota</taxon>
        <taxon>Thermotogae</taxon>
        <taxon>Thermotogales</taxon>
        <taxon>Fervidobacteriaceae</taxon>
        <taxon>Thermosipho</taxon>
    </lineage>
</organism>
<dbReference type="Gene3D" id="3.40.50.2000">
    <property type="entry name" value="Glycogen Phosphorylase B"/>
    <property type="match status" value="2"/>
</dbReference>
<accession>B7IGY0</accession>
<dbReference type="AlphaFoldDB" id="B7IGY0"/>
<dbReference type="HOGENOM" id="CLU_063441_0_0_0"/>
<dbReference type="Proteomes" id="UP000002453">
    <property type="component" value="Chromosome"/>
</dbReference>
<dbReference type="InterPro" id="IPR001296">
    <property type="entry name" value="Glyco_trans_1"/>
</dbReference>
<evidence type="ECO:0000313" key="2">
    <source>
        <dbReference type="EMBL" id="ACJ75344.1"/>
    </source>
</evidence>
<keyword evidence="2" id="KW-0808">Transferase</keyword>
<dbReference type="RefSeq" id="WP_012579859.1">
    <property type="nucleotide sequence ID" value="NC_011653.1"/>
</dbReference>
<dbReference type="eggNOG" id="COG0438">
    <property type="taxonomic scope" value="Bacteria"/>
</dbReference>
<dbReference type="Pfam" id="PF00534">
    <property type="entry name" value="Glycos_transf_1"/>
    <property type="match status" value="1"/>
</dbReference>
<dbReference type="GO" id="GO:0016757">
    <property type="term" value="F:glycosyltransferase activity"/>
    <property type="evidence" value="ECO:0007669"/>
    <property type="project" value="InterPro"/>
</dbReference>
<dbReference type="SUPFAM" id="SSF53756">
    <property type="entry name" value="UDP-Glycosyltransferase/glycogen phosphorylase"/>
    <property type="match status" value="1"/>
</dbReference>
<dbReference type="KEGG" id="taf:THA_884"/>
<feature type="domain" description="Glycosyl transferase family 1" evidence="1">
    <location>
        <begin position="177"/>
        <end position="296"/>
    </location>
</feature>
<evidence type="ECO:0000259" key="1">
    <source>
        <dbReference type="Pfam" id="PF00534"/>
    </source>
</evidence>
<sequence>MKKKGLVFIRTDLKKHIGVYHKVLEISKTLSLKGNVILVYNFGGKIIFSEYCENKLVYKRKINNVNIIKVIEDLLKKNKFEFAYIRFSLGDPISLIIQKILNKNKVKIFLEIPVFPFDKEIISLKNKIRWYLNSLFFKSEIFLSDYIVSTSYNVDNIFGKPIIRIFNGIHPEKFRLKKKQKLERDFYLIGVSSLTFWQGYDRVIKGIYDFKKKNETYNVKFFIIGEGHERKKLEKMVKKLGLIDNVEFLGVLKGEKLDAFFDMAHIAVGALGRHRTNSNNISTLKASEYCARGIPFFTSVNEIAFSEDFKFMKRIESNDENIDIFEIIDFYKYCENFDYPLEMRQFAMKELSWQKGLKNVLDLI</sequence>
<gene>
    <name evidence="2" type="ordered locus">THA_884</name>
</gene>